<feature type="domain" description="Response regulatory" evidence="9">
    <location>
        <begin position="1"/>
        <end position="108"/>
    </location>
</feature>
<dbReference type="InterPro" id="IPR058245">
    <property type="entry name" value="NreC/VraR/RcsB-like_REC"/>
</dbReference>
<dbReference type="PROSITE" id="PS50043">
    <property type="entry name" value="HTH_LUXR_2"/>
    <property type="match status" value="1"/>
</dbReference>
<keyword evidence="11" id="KW-1185">Reference proteome</keyword>
<evidence type="ECO:0000256" key="6">
    <source>
        <dbReference type="ARBA" id="ARBA00024867"/>
    </source>
</evidence>
<evidence type="ECO:0000313" key="10">
    <source>
        <dbReference type="EMBL" id="ATW28839.1"/>
    </source>
</evidence>
<dbReference type="Pfam" id="PF00072">
    <property type="entry name" value="Response_reg"/>
    <property type="match status" value="1"/>
</dbReference>
<dbReference type="GO" id="GO:0000160">
    <property type="term" value="P:phosphorelay signal transduction system"/>
    <property type="evidence" value="ECO:0007669"/>
    <property type="project" value="InterPro"/>
</dbReference>
<dbReference type="AlphaFoldDB" id="A0A3G1L2I8"/>
<reference evidence="10 11" key="1">
    <citation type="submission" date="2016-10" db="EMBL/GenBank/DDBJ databases">
        <title>Complete Genome Sequence of Peptococcaceae strain DCMF.</title>
        <authorList>
            <person name="Edwards R.J."/>
            <person name="Holland S.I."/>
            <person name="Deshpande N.P."/>
            <person name="Wong Y.K."/>
            <person name="Ertan H."/>
            <person name="Manefield M."/>
            <person name="Russell T.L."/>
            <person name="Lee M.J."/>
        </authorList>
    </citation>
    <scope>NUCLEOTIDE SEQUENCE [LARGE SCALE GENOMIC DNA]</scope>
    <source>
        <strain evidence="10 11">DCMF</strain>
    </source>
</reference>
<evidence type="ECO:0000259" key="9">
    <source>
        <dbReference type="PROSITE" id="PS50110"/>
    </source>
</evidence>
<sequence length="201" mass="22335">MLRDLLVNLLRQKENIEVISEAADGNEALNESLRLQPDLVILDISLPRLNGIEVAKQLQSQAPGIKTIMLTMHKNEEFVKSAYQAGVRAYLLKENAVEELLHAIDEVMAGGIHISDKIAPIVLTGFLKGTGDQRGESTISFREREVLQLLAEGYSNKEIGAILNISLKTAETHRANIMKKLGFRSITDLVLYAVRNHIIEP</sequence>
<evidence type="ECO:0000259" key="8">
    <source>
        <dbReference type="PROSITE" id="PS50043"/>
    </source>
</evidence>
<dbReference type="Gene3D" id="3.40.50.2300">
    <property type="match status" value="1"/>
</dbReference>
<dbReference type="PRINTS" id="PR00038">
    <property type="entry name" value="HTHLUXR"/>
</dbReference>
<dbReference type="InterPro" id="IPR001789">
    <property type="entry name" value="Sig_transdc_resp-reg_receiver"/>
</dbReference>
<dbReference type="EMBL" id="CP017634">
    <property type="protein sequence ID" value="ATW28839.1"/>
    <property type="molecule type" value="Genomic_DNA"/>
</dbReference>
<dbReference type="GO" id="GO:0003677">
    <property type="term" value="F:DNA binding"/>
    <property type="evidence" value="ECO:0007669"/>
    <property type="project" value="UniProtKB-KW"/>
</dbReference>
<evidence type="ECO:0000256" key="4">
    <source>
        <dbReference type="ARBA" id="ARBA00023125"/>
    </source>
</evidence>
<evidence type="ECO:0000256" key="1">
    <source>
        <dbReference type="ARBA" id="ARBA00018672"/>
    </source>
</evidence>
<keyword evidence="5" id="KW-0804">Transcription</keyword>
<dbReference type="CDD" id="cd06170">
    <property type="entry name" value="LuxR_C_like"/>
    <property type="match status" value="1"/>
</dbReference>
<dbReference type="InterPro" id="IPR000792">
    <property type="entry name" value="Tscrpt_reg_LuxR_C"/>
</dbReference>
<dbReference type="PANTHER" id="PTHR43214:SF41">
    <property type="entry name" value="NITRATE_NITRITE RESPONSE REGULATOR PROTEIN NARP"/>
    <property type="match status" value="1"/>
</dbReference>
<dbReference type="InterPro" id="IPR016032">
    <property type="entry name" value="Sig_transdc_resp-reg_C-effctor"/>
</dbReference>
<comment type="function">
    <text evidence="6">May play the central regulatory role in sporulation. It may be an element of the effector pathway responsible for the activation of sporulation genes in response to nutritional stress. Spo0A may act in concert with spo0H (a sigma factor) to control the expression of some genes that are critical to the sporulation process.</text>
</comment>
<protein>
    <recommendedName>
        <fullName evidence="1">Stage 0 sporulation protein A homolog</fullName>
    </recommendedName>
</protein>
<dbReference type="SUPFAM" id="SSF52172">
    <property type="entry name" value="CheY-like"/>
    <property type="match status" value="1"/>
</dbReference>
<keyword evidence="4 10" id="KW-0238">DNA-binding</keyword>
<feature type="modified residue" description="4-aspartylphosphate" evidence="7">
    <location>
        <position position="43"/>
    </location>
</feature>
<evidence type="ECO:0000313" key="11">
    <source>
        <dbReference type="Proteomes" id="UP000323521"/>
    </source>
</evidence>
<evidence type="ECO:0000256" key="7">
    <source>
        <dbReference type="PROSITE-ProRule" id="PRU00169"/>
    </source>
</evidence>
<dbReference type="GO" id="GO:0006355">
    <property type="term" value="P:regulation of DNA-templated transcription"/>
    <property type="evidence" value="ECO:0007669"/>
    <property type="project" value="InterPro"/>
</dbReference>
<dbReference type="SMART" id="SM00421">
    <property type="entry name" value="HTH_LUXR"/>
    <property type="match status" value="1"/>
</dbReference>
<dbReference type="Pfam" id="PF00196">
    <property type="entry name" value="GerE"/>
    <property type="match status" value="1"/>
</dbReference>
<dbReference type="InterPro" id="IPR039420">
    <property type="entry name" value="WalR-like"/>
</dbReference>
<dbReference type="SUPFAM" id="SSF46894">
    <property type="entry name" value="C-terminal effector domain of the bipartite response regulators"/>
    <property type="match status" value="1"/>
</dbReference>
<dbReference type="PROSITE" id="PS50110">
    <property type="entry name" value="RESPONSE_REGULATORY"/>
    <property type="match status" value="1"/>
</dbReference>
<name>A0A3G1L2I8_FORW1</name>
<feature type="domain" description="HTH luxR-type" evidence="8">
    <location>
        <begin position="132"/>
        <end position="197"/>
    </location>
</feature>
<dbReference type="Proteomes" id="UP000323521">
    <property type="component" value="Chromosome"/>
</dbReference>
<dbReference type="SMART" id="SM00448">
    <property type="entry name" value="REC"/>
    <property type="match status" value="1"/>
</dbReference>
<gene>
    <name evidence="10" type="ORF">DCMF_23175</name>
</gene>
<dbReference type="InterPro" id="IPR011006">
    <property type="entry name" value="CheY-like_superfamily"/>
</dbReference>
<dbReference type="CDD" id="cd17535">
    <property type="entry name" value="REC_NarL-like"/>
    <property type="match status" value="1"/>
</dbReference>
<dbReference type="KEGG" id="fwa:DCMF_23175"/>
<keyword evidence="2 7" id="KW-0597">Phosphoprotein</keyword>
<evidence type="ECO:0000256" key="2">
    <source>
        <dbReference type="ARBA" id="ARBA00022553"/>
    </source>
</evidence>
<organism evidence="10 11">
    <name type="scientific">Formimonas warabiya</name>
    <dbReference type="NCBI Taxonomy" id="1761012"/>
    <lineage>
        <taxon>Bacteria</taxon>
        <taxon>Bacillati</taxon>
        <taxon>Bacillota</taxon>
        <taxon>Clostridia</taxon>
        <taxon>Eubacteriales</taxon>
        <taxon>Peptococcaceae</taxon>
        <taxon>Candidatus Formimonas</taxon>
    </lineage>
</organism>
<dbReference type="PANTHER" id="PTHR43214">
    <property type="entry name" value="TWO-COMPONENT RESPONSE REGULATOR"/>
    <property type="match status" value="1"/>
</dbReference>
<accession>A0A3G1L2I8</accession>
<proteinExistence type="predicted"/>
<keyword evidence="3" id="KW-0805">Transcription regulation</keyword>
<evidence type="ECO:0000256" key="3">
    <source>
        <dbReference type="ARBA" id="ARBA00023015"/>
    </source>
</evidence>
<evidence type="ECO:0000256" key="5">
    <source>
        <dbReference type="ARBA" id="ARBA00023163"/>
    </source>
</evidence>